<protein>
    <submittedName>
        <fullName evidence="1">Uncharacterized protein</fullName>
    </submittedName>
</protein>
<accession>A0A7X5R149</accession>
<evidence type="ECO:0000313" key="1">
    <source>
        <dbReference type="EMBL" id="NIH53671.1"/>
    </source>
</evidence>
<dbReference type="AlphaFoldDB" id="A0A7X5R149"/>
<comment type="caution">
    <text evidence="1">The sequence shown here is derived from an EMBL/GenBank/DDBJ whole genome shotgun (WGS) entry which is preliminary data.</text>
</comment>
<reference evidence="1 2" key="1">
    <citation type="submission" date="2020-02" db="EMBL/GenBank/DDBJ databases">
        <title>Sequencing the genomes of 1000 actinobacteria strains.</title>
        <authorList>
            <person name="Klenk H.-P."/>
        </authorList>
    </citation>
    <scope>NUCLEOTIDE SEQUENCE [LARGE SCALE GENOMIC DNA]</scope>
    <source>
        <strain evidence="1 2">DSM 27960</strain>
    </source>
</reference>
<evidence type="ECO:0000313" key="2">
    <source>
        <dbReference type="Proteomes" id="UP000541033"/>
    </source>
</evidence>
<dbReference type="RefSeq" id="WP_167149479.1">
    <property type="nucleotide sequence ID" value="NZ_JAAMOX010000001.1"/>
</dbReference>
<sequence length="162" mass="18059">MAVFVPKWTQLQVSLTDLLDWGPDGDADVPTASTNLHQLASALGLPHDLDRFARAHLDSSPRAGTGDVYLLRQPHGPQLLAFDLFHDHTDQLSIIRLSYRCGDETYASALRAARMLFDGAEYPVTFEQAHVLDASRIASEPSSFPRDRHGYLQQLHEVEPAR</sequence>
<organism evidence="1 2">
    <name type="scientific">Lysinibacter cavernae</name>
    <dbReference type="NCBI Taxonomy" id="1640652"/>
    <lineage>
        <taxon>Bacteria</taxon>
        <taxon>Bacillati</taxon>
        <taxon>Actinomycetota</taxon>
        <taxon>Actinomycetes</taxon>
        <taxon>Micrococcales</taxon>
        <taxon>Microbacteriaceae</taxon>
        <taxon>Lysinibacter</taxon>
    </lineage>
</organism>
<name>A0A7X5R149_9MICO</name>
<dbReference type="EMBL" id="JAAMOX010000001">
    <property type="protein sequence ID" value="NIH53671.1"/>
    <property type="molecule type" value="Genomic_DNA"/>
</dbReference>
<dbReference type="Proteomes" id="UP000541033">
    <property type="component" value="Unassembled WGS sequence"/>
</dbReference>
<proteinExistence type="predicted"/>
<keyword evidence="2" id="KW-1185">Reference proteome</keyword>
<gene>
    <name evidence="1" type="ORF">FHX76_001539</name>
</gene>